<reference evidence="2 3" key="1">
    <citation type="submission" date="2022-07" db="EMBL/GenBank/DDBJ databases">
        <title>Genomic and pangenome structural analysis of the polyextremophile Exiguobacterium.</title>
        <authorList>
            <person name="Shen L."/>
        </authorList>
    </citation>
    <scope>NUCLEOTIDE SEQUENCE [LARGE SCALE GENOMIC DNA]</scope>
    <source>
        <strain evidence="2 3">12_1</strain>
    </source>
</reference>
<dbReference type="PANTHER" id="PTHR43781:SF1">
    <property type="entry name" value="SACCHAROPINE DEHYDROGENASE"/>
    <property type="match status" value="1"/>
</dbReference>
<organism evidence="2 3">
    <name type="scientific">Exiguobacterium alkaliphilum</name>
    <dbReference type="NCBI Taxonomy" id="1428684"/>
    <lineage>
        <taxon>Bacteria</taxon>
        <taxon>Bacillati</taxon>
        <taxon>Bacillota</taxon>
        <taxon>Bacilli</taxon>
        <taxon>Bacillales</taxon>
        <taxon>Bacillales Family XII. Incertae Sedis</taxon>
        <taxon>Exiguobacterium</taxon>
    </lineage>
</organism>
<keyword evidence="3" id="KW-1185">Reference proteome</keyword>
<accession>A0ABT2KWM7</accession>
<protein>
    <submittedName>
        <fullName evidence="2">Saccharopine dehydrogenase NADP-binding domain-containing protein</fullName>
    </submittedName>
</protein>
<evidence type="ECO:0000313" key="3">
    <source>
        <dbReference type="Proteomes" id="UP001206821"/>
    </source>
</evidence>
<gene>
    <name evidence="2" type="ORF">NQG31_07270</name>
</gene>
<evidence type="ECO:0000259" key="1">
    <source>
        <dbReference type="Pfam" id="PF03435"/>
    </source>
</evidence>
<feature type="domain" description="Saccharopine dehydrogenase NADP binding" evidence="1">
    <location>
        <begin position="4"/>
        <end position="118"/>
    </location>
</feature>
<dbReference type="RefSeq" id="WP_034816234.1">
    <property type="nucleotide sequence ID" value="NZ_JANIEK010000023.1"/>
</dbReference>
<name>A0ABT2KWM7_9BACL</name>
<dbReference type="PANTHER" id="PTHR43781">
    <property type="entry name" value="SACCHAROPINE DEHYDROGENASE"/>
    <property type="match status" value="1"/>
</dbReference>
<dbReference type="InterPro" id="IPR005097">
    <property type="entry name" value="Sacchrp_dh_NADP-bd"/>
</dbReference>
<sequence>MKWMIYGANGYTGELIARQAVKEGLTPVLAGRRAEEIERLGQELGCETRIFSLSVDKATETLKDIDLVLHCAGPFTDTSQPMVEACLASHTHYLDITGEIEVFEYIHSKKRAKLAQEAGVLLCSGVGFDVIPTDCVARKLKELMPDATNLALGFSAASGISRGTLKTAIRGLGSSSAERKDGELTPFPLGAKRRHIDFGRGKKTAIAIPWGDVSTAFYTTGIPNITTWVPVPPVYAYGARLLAWFGPILGSDVVQGKLLRYVDEHVTGPDESERARSSTHVWGEATNASGRKVIVRIKTASTYAFTVNGALAVVKRLVHSGHIIPGSFTPAMLFGSHFIEEIEGSSSFVVDEVRL</sequence>
<comment type="caution">
    <text evidence="2">The sequence shown here is derived from an EMBL/GenBank/DDBJ whole genome shotgun (WGS) entry which is preliminary data.</text>
</comment>
<dbReference type="Gene3D" id="3.40.50.720">
    <property type="entry name" value="NAD(P)-binding Rossmann-like Domain"/>
    <property type="match status" value="1"/>
</dbReference>
<dbReference type="Proteomes" id="UP001206821">
    <property type="component" value="Unassembled WGS sequence"/>
</dbReference>
<proteinExistence type="predicted"/>
<dbReference type="SUPFAM" id="SSF51735">
    <property type="entry name" value="NAD(P)-binding Rossmann-fold domains"/>
    <property type="match status" value="1"/>
</dbReference>
<dbReference type="Pfam" id="PF03435">
    <property type="entry name" value="Sacchrp_dh_NADP"/>
    <property type="match status" value="1"/>
</dbReference>
<evidence type="ECO:0000313" key="2">
    <source>
        <dbReference type="EMBL" id="MCT4795342.1"/>
    </source>
</evidence>
<dbReference type="InterPro" id="IPR036291">
    <property type="entry name" value="NAD(P)-bd_dom_sf"/>
</dbReference>
<dbReference type="EMBL" id="JANIEK010000023">
    <property type="protein sequence ID" value="MCT4795342.1"/>
    <property type="molecule type" value="Genomic_DNA"/>
</dbReference>